<keyword evidence="3 5" id="KW-0540">Nuclease</keyword>
<keyword evidence="8" id="KW-1185">Reference proteome</keyword>
<evidence type="ECO:0000259" key="6">
    <source>
        <dbReference type="SMART" id="SM00732"/>
    </source>
</evidence>
<evidence type="ECO:0000256" key="5">
    <source>
        <dbReference type="HAMAP-Rule" id="MF_00651"/>
    </source>
</evidence>
<dbReference type="InterPro" id="IPR006641">
    <property type="entry name" value="YqgF/RNaseH-like_dom"/>
</dbReference>
<dbReference type="PANTHER" id="PTHR33317:SF4">
    <property type="entry name" value="POLYNUCLEOTIDYL TRANSFERASE, RIBONUCLEASE H-LIKE SUPERFAMILY PROTEIN"/>
    <property type="match status" value="1"/>
</dbReference>
<evidence type="ECO:0000256" key="1">
    <source>
        <dbReference type="ARBA" id="ARBA00022490"/>
    </source>
</evidence>
<evidence type="ECO:0000313" key="8">
    <source>
        <dbReference type="Proteomes" id="UP001267426"/>
    </source>
</evidence>
<comment type="caution">
    <text evidence="7">The sequence shown here is derived from an EMBL/GenBank/DDBJ whole genome shotgun (WGS) entry which is preliminary data.</text>
</comment>
<dbReference type="InterPro" id="IPR012337">
    <property type="entry name" value="RNaseH-like_sf"/>
</dbReference>
<sequence>MTAPPRPRLVGIDYGTRRVGVAVADPLRLFARPLGTYRPGEALGVLAALHASEGIEVAVVGWPLLVDGAEGKAVDRVRPFIGRLKKAVPGIRVEVQDEHGSSKRALADLVEAGVPRGRRRGALDAAAACVILDDWLAEGGEAV</sequence>
<evidence type="ECO:0000256" key="3">
    <source>
        <dbReference type="ARBA" id="ARBA00022722"/>
    </source>
</evidence>
<comment type="similarity">
    <text evidence="5">Belongs to the YqgF HJR family.</text>
</comment>
<proteinExistence type="inferred from homology"/>
<feature type="domain" description="YqgF/RNase H-like" evidence="6">
    <location>
        <begin position="7"/>
        <end position="105"/>
    </location>
</feature>
<evidence type="ECO:0000256" key="2">
    <source>
        <dbReference type="ARBA" id="ARBA00022517"/>
    </source>
</evidence>
<organism evidence="7 8">
    <name type="scientific">Rubrivirga litoralis</name>
    <dbReference type="NCBI Taxonomy" id="3075598"/>
    <lineage>
        <taxon>Bacteria</taxon>
        <taxon>Pseudomonadati</taxon>
        <taxon>Rhodothermota</taxon>
        <taxon>Rhodothermia</taxon>
        <taxon>Rhodothermales</taxon>
        <taxon>Rubricoccaceae</taxon>
        <taxon>Rubrivirga</taxon>
    </lineage>
</organism>
<dbReference type="SMART" id="SM00732">
    <property type="entry name" value="YqgFc"/>
    <property type="match status" value="1"/>
</dbReference>
<keyword evidence="1 5" id="KW-0963">Cytoplasm</keyword>
<gene>
    <name evidence="7" type="primary">ruvX</name>
    <name evidence="7" type="ORF">RM540_10020</name>
</gene>
<accession>A0ABU3BS31</accession>
<dbReference type="Pfam" id="PF03652">
    <property type="entry name" value="RuvX"/>
    <property type="match status" value="1"/>
</dbReference>
<dbReference type="InterPro" id="IPR037027">
    <property type="entry name" value="YqgF/RNaseH-like_dom_sf"/>
</dbReference>
<dbReference type="PANTHER" id="PTHR33317">
    <property type="entry name" value="POLYNUCLEOTIDYL TRANSFERASE, RIBONUCLEASE H-LIKE SUPERFAMILY PROTEIN"/>
    <property type="match status" value="1"/>
</dbReference>
<dbReference type="RefSeq" id="WP_311663664.1">
    <property type="nucleotide sequence ID" value="NZ_JAVRHT010000021.1"/>
</dbReference>
<dbReference type="HAMAP" id="MF_00651">
    <property type="entry name" value="Nuclease_YqgF"/>
    <property type="match status" value="1"/>
</dbReference>
<dbReference type="CDD" id="cd16964">
    <property type="entry name" value="YqgF"/>
    <property type="match status" value="1"/>
</dbReference>
<keyword evidence="2 5" id="KW-0690">Ribosome biogenesis</keyword>
<dbReference type="Gene3D" id="3.30.420.140">
    <property type="entry name" value="YqgF/RNase H-like domain"/>
    <property type="match status" value="1"/>
</dbReference>
<dbReference type="Proteomes" id="UP001267426">
    <property type="component" value="Unassembled WGS sequence"/>
</dbReference>
<dbReference type="EC" id="3.1.-.-" evidence="5"/>
<evidence type="ECO:0000256" key="4">
    <source>
        <dbReference type="ARBA" id="ARBA00022801"/>
    </source>
</evidence>
<keyword evidence="4 5" id="KW-0378">Hydrolase</keyword>
<comment type="function">
    <text evidence="5">Could be a nuclease involved in processing of the 5'-end of pre-16S rRNA.</text>
</comment>
<comment type="subcellular location">
    <subcellularLocation>
        <location evidence="5">Cytoplasm</location>
    </subcellularLocation>
</comment>
<dbReference type="InterPro" id="IPR005227">
    <property type="entry name" value="YqgF"/>
</dbReference>
<dbReference type="SUPFAM" id="SSF53098">
    <property type="entry name" value="Ribonuclease H-like"/>
    <property type="match status" value="1"/>
</dbReference>
<reference evidence="7 8" key="1">
    <citation type="submission" date="2023-09" db="EMBL/GenBank/DDBJ databases">
        <authorList>
            <person name="Rey-Velasco X."/>
        </authorList>
    </citation>
    <scope>NUCLEOTIDE SEQUENCE [LARGE SCALE GENOMIC DNA]</scope>
    <source>
        <strain evidence="7 8">F394</strain>
    </source>
</reference>
<name>A0ABU3BS31_9BACT</name>
<evidence type="ECO:0000313" key="7">
    <source>
        <dbReference type="EMBL" id="MDT0632079.1"/>
    </source>
</evidence>
<dbReference type="NCBIfam" id="TIGR00250">
    <property type="entry name" value="RNAse_H_YqgF"/>
    <property type="match status" value="1"/>
</dbReference>
<dbReference type="EMBL" id="JAVRHT010000021">
    <property type="protein sequence ID" value="MDT0632079.1"/>
    <property type="molecule type" value="Genomic_DNA"/>
</dbReference>
<protein>
    <recommendedName>
        <fullName evidence="5">Putative pre-16S rRNA nuclease</fullName>
        <ecNumber evidence="5">3.1.-.-</ecNumber>
    </recommendedName>
</protein>